<evidence type="ECO:0000313" key="11">
    <source>
        <dbReference type="RefSeq" id="XP_021852710.1"/>
    </source>
</evidence>
<gene>
    <name evidence="11" type="primary">LOC110792204</name>
</gene>
<evidence type="ECO:0000256" key="2">
    <source>
        <dbReference type="ARBA" id="ARBA00013064"/>
    </source>
</evidence>
<organism evidence="10 11">
    <name type="scientific">Spinacia oleracea</name>
    <name type="common">Spinach</name>
    <dbReference type="NCBI Taxonomy" id="3562"/>
    <lineage>
        <taxon>Eukaryota</taxon>
        <taxon>Viridiplantae</taxon>
        <taxon>Streptophyta</taxon>
        <taxon>Embryophyta</taxon>
        <taxon>Tracheophyta</taxon>
        <taxon>Spermatophyta</taxon>
        <taxon>Magnoliopsida</taxon>
        <taxon>eudicotyledons</taxon>
        <taxon>Gunneridae</taxon>
        <taxon>Pentapetalae</taxon>
        <taxon>Caryophyllales</taxon>
        <taxon>Chenopodiaceae</taxon>
        <taxon>Chenopodioideae</taxon>
        <taxon>Anserineae</taxon>
        <taxon>Spinacia</taxon>
    </lineage>
</organism>
<sequence>MSDSIENESALDNEKHVAASTTVRKKIVYIWDMDETLILLKSLLDGTYAVAFSGVKNVQRGIDIGKMWEKYILDVCDDYFFYEQIEQYNEPVIDALSSYDDGVDLSDYDFSQDSIGSPKDDINKRKLAYRHRIIAQKYKQGLHSILDQKKIELLNDLYEMTDTYTDGWLSSARTLLQRCSGDRQLTSVDQSEFECINILVTAGSLVPSLVKCLLFRLDSLITCENIYSAWDVGKLRCFSWIKERYGGSDVQFCVIGDGWEECEAAEFLKWPFVKIEPKPDGFHRFPGLTRETVGHYLSVVYGRSSDAENGEDEVITSASTSTQMKLL</sequence>
<dbReference type="GO" id="GO:0005634">
    <property type="term" value="C:nucleus"/>
    <property type="evidence" value="ECO:0000318"/>
    <property type="project" value="GO_Central"/>
</dbReference>
<dbReference type="GeneID" id="110792204"/>
<feature type="binding site" evidence="9">
    <location>
        <position position="34"/>
    </location>
    <ligand>
        <name>Mg(2+)</name>
        <dbReference type="ChEBI" id="CHEBI:18420"/>
    </ligand>
</feature>
<feature type="binding site" evidence="9">
    <location>
        <position position="32"/>
    </location>
    <ligand>
        <name>Mg(2+)</name>
        <dbReference type="ChEBI" id="CHEBI:18420"/>
    </ligand>
</feature>
<dbReference type="RefSeq" id="XP_021852710.1">
    <property type="nucleotide sequence ID" value="XM_021997018.2"/>
</dbReference>
<dbReference type="NCBIfam" id="TIGR01658">
    <property type="entry name" value="EYA-cons_domain"/>
    <property type="match status" value="1"/>
</dbReference>
<dbReference type="OrthoDB" id="167668at2759"/>
<evidence type="ECO:0000256" key="3">
    <source>
        <dbReference type="ARBA" id="ARBA00022723"/>
    </source>
</evidence>
<dbReference type="GO" id="GO:0045739">
    <property type="term" value="P:positive regulation of DNA repair"/>
    <property type="evidence" value="ECO:0000318"/>
    <property type="project" value="GO_Central"/>
</dbReference>
<feature type="active site" description="Proton donor" evidence="8">
    <location>
        <position position="34"/>
    </location>
</feature>
<dbReference type="EC" id="3.1.3.48" evidence="2"/>
<keyword evidence="10" id="KW-1185">Reference proteome</keyword>
<dbReference type="InterPro" id="IPR028472">
    <property type="entry name" value="EYA"/>
</dbReference>
<dbReference type="GO" id="GO:0004725">
    <property type="term" value="F:protein tyrosine phosphatase activity"/>
    <property type="evidence" value="ECO:0000318"/>
    <property type="project" value="GO_Central"/>
</dbReference>
<dbReference type="GO" id="GO:0046872">
    <property type="term" value="F:metal ion binding"/>
    <property type="evidence" value="ECO:0007669"/>
    <property type="project" value="UniProtKB-KW"/>
</dbReference>
<dbReference type="AlphaFoldDB" id="A0A9R0IQG9"/>
<feature type="active site" description="Nucleophile" evidence="8">
    <location>
        <position position="32"/>
    </location>
</feature>
<dbReference type="FunFam" id="3.40.50.12350:FF:000003">
    <property type="entry name" value="Eyes absent homolog"/>
    <property type="match status" value="1"/>
</dbReference>
<keyword evidence="5 9" id="KW-0460">Magnesium</keyword>
<dbReference type="Proteomes" id="UP000813463">
    <property type="component" value="Chromosome 6"/>
</dbReference>
<evidence type="ECO:0000256" key="1">
    <source>
        <dbReference type="ARBA" id="ARBA00010501"/>
    </source>
</evidence>
<keyword evidence="4" id="KW-0378">Hydrolase</keyword>
<evidence type="ECO:0000256" key="4">
    <source>
        <dbReference type="ARBA" id="ARBA00022801"/>
    </source>
</evidence>
<evidence type="ECO:0000313" key="10">
    <source>
        <dbReference type="Proteomes" id="UP000813463"/>
    </source>
</evidence>
<dbReference type="GO" id="GO:0030154">
    <property type="term" value="P:cell differentiation"/>
    <property type="evidence" value="ECO:0000318"/>
    <property type="project" value="GO_Central"/>
</dbReference>
<reference evidence="11" key="2">
    <citation type="submission" date="2025-08" db="UniProtKB">
        <authorList>
            <consortium name="RefSeq"/>
        </authorList>
    </citation>
    <scope>IDENTIFICATION</scope>
    <source>
        <tissue evidence="11">Leaf</tissue>
    </source>
</reference>
<evidence type="ECO:0000256" key="7">
    <source>
        <dbReference type="ARBA" id="ARBA00051722"/>
    </source>
</evidence>
<comment type="similarity">
    <text evidence="1">Belongs to the HAD-like hydrolase superfamily. EYA family.</text>
</comment>
<name>A0A9R0IQG9_SPIOL</name>
<feature type="binding site" evidence="9">
    <location>
        <position position="257"/>
    </location>
    <ligand>
        <name>Mg(2+)</name>
        <dbReference type="ChEBI" id="CHEBI:18420"/>
    </ligand>
</feature>
<evidence type="ECO:0000256" key="5">
    <source>
        <dbReference type="ARBA" id="ARBA00022842"/>
    </source>
</evidence>
<reference evidence="10" key="1">
    <citation type="journal article" date="2021" name="Nat. Commun.">
        <title>Genomic analyses provide insights into spinach domestication and the genetic basis of agronomic traits.</title>
        <authorList>
            <person name="Cai X."/>
            <person name="Sun X."/>
            <person name="Xu C."/>
            <person name="Sun H."/>
            <person name="Wang X."/>
            <person name="Ge C."/>
            <person name="Zhang Z."/>
            <person name="Wang Q."/>
            <person name="Fei Z."/>
            <person name="Jiao C."/>
            <person name="Wang Q."/>
        </authorList>
    </citation>
    <scope>NUCLEOTIDE SEQUENCE [LARGE SCALE GENOMIC DNA]</scope>
    <source>
        <strain evidence="10">cv. Varoflay</strain>
    </source>
</reference>
<dbReference type="InterPro" id="IPR006545">
    <property type="entry name" value="EYA_dom"/>
</dbReference>
<keyword evidence="6" id="KW-0904">Protein phosphatase</keyword>
<evidence type="ECO:0000256" key="9">
    <source>
        <dbReference type="PIRSR" id="PIRSR628472-2"/>
    </source>
</evidence>
<dbReference type="PANTHER" id="PTHR10190:SF16">
    <property type="entry name" value="DEVELOPMENTAL PROTEIN EYES ABSENT"/>
    <property type="match status" value="1"/>
</dbReference>
<accession>A0A9R0IQG9</accession>
<evidence type="ECO:0000256" key="6">
    <source>
        <dbReference type="ARBA" id="ARBA00022912"/>
    </source>
</evidence>
<comment type="catalytic activity">
    <reaction evidence="7">
        <text>O-phospho-L-tyrosyl-[protein] + H2O = L-tyrosyl-[protein] + phosphate</text>
        <dbReference type="Rhea" id="RHEA:10684"/>
        <dbReference type="Rhea" id="RHEA-COMP:10136"/>
        <dbReference type="Rhea" id="RHEA-COMP:20101"/>
        <dbReference type="ChEBI" id="CHEBI:15377"/>
        <dbReference type="ChEBI" id="CHEBI:43474"/>
        <dbReference type="ChEBI" id="CHEBI:46858"/>
        <dbReference type="ChEBI" id="CHEBI:61978"/>
        <dbReference type="EC" id="3.1.3.48"/>
    </reaction>
</comment>
<protein>
    <recommendedName>
        <fullName evidence="2">protein-tyrosine-phosphatase</fullName>
        <ecNumber evidence="2">3.1.3.48</ecNumber>
    </recommendedName>
</protein>
<dbReference type="InterPro" id="IPR038102">
    <property type="entry name" value="EYA_dom_sf"/>
</dbReference>
<proteinExistence type="inferred from homology"/>
<dbReference type="Gene3D" id="3.40.50.12350">
    <property type="match status" value="1"/>
</dbReference>
<comment type="cofactor">
    <cofactor evidence="9">
        <name>Mg(2+)</name>
        <dbReference type="ChEBI" id="CHEBI:18420"/>
    </cofactor>
    <text evidence="9">Binds 1 Mg(2+) ion per subunit.</text>
</comment>
<evidence type="ECO:0000256" key="8">
    <source>
        <dbReference type="PIRSR" id="PIRSR628472-1"/>
    </source>
</evidence>
<dbReference type="PANTHER" id="PTHR10190">
    <property type="entry name" value="EYES ABSENT"/>
    <property type="match status" value="1"/>
</dbReference>
<dbReference type="KEGG" id="soe:110792204"/>
<keyword evidence="3 9" id="KW-0479">Metal-binding</keyword>